<organism evidence="4 5">
    <name type="scientific">Pedococcus cremeus</name>
    <dbReference type="NCBI Taxonomy" id="587636"/>
    <lineage>
        <taxon>Bacteria</taxon>
        <taxon>Bacillati</taxon>
        <taxon>Actinomycetota</taxon>
        <taxon>Actinomycetes</taxon>
        <taxon>Micrococcales</taxon>
        <taxon>Intrasporangiaceae</taxon>
        <taxon>Pedococcus</taxon>
    </lineage>
</organism>
<dbReference type="Gene3D" id="3.30.565.10">
    <property type="entry name" value="Histidine kinase-like ATPase, C-terminal domain"/>
    <property type="match status" value="1"/>
</dbReference>
<protein>
    <submittedName>
        <fullName evidence="4">Histidine kinase-like ATPase domain-containing protein</fullName>
    </submittedName>
</protein>
<keyword evidence="4" id="KW-0418">Kinase</keyword>
<dbReference type="InterPro" id="IPR003594">
    <property type="entry name" value="HATPase_dom"/>
</dbReference>
<dbReference type="OrthoDB" id="3867457at2"/>
<sequence>MTGRTRSGDAGGSTTGSRRRALPATGDGQRGTWAGANWSAPARLGTTGRLAAYPLRGVWLIEVDPPYDDTADEVDHAVQLALAECPRGVVVSLTGPLDGTSEHALEVLASTGRHVAPWPAIPVVLAVRDPCARGLFAGRAGAEHLVHASSMLHGWTQVMTRRAPTTAQVRLGSGAVASRNARRFLIRCCLDWGLNQQLASGPLVVSELVTNAIQHANSDIDVVLAAHDGRLRVGVRDRSPAPPVTRHAPPDATGGRGLRVVEALARSSGAWPTVDGGKFVWAVLGP</sequence>
<keyword evidence="5" id="KW-1185">Reference proteome</keyword>
<evidence type="ECO:0000256" key="1">
    <source>
        <dbReference type="ARBA" id="ARBA00022527"/>
    </source>
</evidence>
<dbReference type="RefSeq" id="WP_091757111.1">
    <property type="nucleotide sequence ID" value="NZ_FOHB01000002.1"/>
</dbReference>
<evidence type="ECO:0000256" key="2">
    <source>
        <dbReference type="SAM" id="MobiDB-lite"/>
    </source>
</evidence>
<dbReference type="PANTHER" id="PTHR35526:SF3">
    <property type="entry name" value="ANTI-SIGMA-F FACTOR RSBW"/>
    <property type="match status" value="1"/>
</dbReference>
<dbReference type="GO" id="GO:0004674">
    <property type="term" value="F:protein serine/threonine kinase activity"/>
    <property type="evidence" value="ECO:0007669"/>
    <property type="project" value="UniProtKB-KW"/>
</dbReference>
<reference evidence="5" key="1">
    <citation type="submission" date="2016-10" db="EMBL/GenBank/DDBJ databases">
        <authorList>
            <person name="Varghese N."/>
            <person name="Submissions S."/>
        </authorList>
    </citation>
    <scope>NUCLEOTIDE SEQUENCE [LARGE SCALE GENOMIC DNA]</scope>
    <source>
        <strain evidence="5">CGMCC 1.6963</strain>
    </source>
</reference>
<proteinExistence type="predicted"/>
<dbReference type="SUPFAM" id="SSF55874">
    <property type="entry name" value="ATPase domain of HSP90 chaperone/DNA topoisomerase II/histidine kinase"/>
    <property type="match status" value="1"/>
</dbReference>
<keyword evidence="4" id="KW-0808">Transferase</keyword>
<feature type="domain" description="Histidine kinase/HSP90-like ATPase" evidence="3">
    <location>
        <begin position="179"/>
        <end position="281"/>
    </location>
</feature>
<accession>A0A1H9TNP6</accession>
<evidence type="ECO:0000313" key="5">
    <source>
        <dbReference type="Proteomes" id="UP000199019"/>
    </source>
</evidence>
<dbReference type="CDD" id="cd16936">
    <property type="entry name" value="HATPase_RsbW-like"/>
    <property type="match status" value="1"/>
</dbReference>
<evidence type="ECO:0000313" key="4">
    <source>
        <dbReference type="EMBL" id="SER98624.1"/>
    </source>
</evidence>
<evidence type="ECO:0000259" key="3">
    <source>
        <dbReference type="Pfam" id="PF13581"/>
    </source>
</evidence>
<gene>
    <name evidence="4" type="ORF">SAMN05216199_1687</name>
</gene>
<feature type="region of interest" description="Disordered" evidence="2">
    <location>
        <begin position="1"/>
        <end position="36"/>
    </location>
</feature>
<feature type="region of interest" description="Disordered" evidence="2">
    <location>
        <begin position="235"/>
        <end position="255"/>
    </location>
</feature>
<name>A0A1H9TNP6_9MICO</name>
<dbReference type="STRING" id="587636.SAMN05216199_1687"/>
<dbReference type="Pfam" id="PF13581">
    <property type="entry name" value="HATPase_c_2"/>
    <property type="match status" value="1"/>
</dbReference>
<dbReference type="PANTHER" id="PTHR35526">
    <property type="entry name" value="ANTI-SIGMA-F FACTOR RSBW-RELATED"/>
    <property type="match status" value="1"/>
</dbReference>
<dbReference type="Proteomes" id="UP000199019">
    <property type="component" value="Unassembled WGS sequence"/>
</dbReference>
<dbReference type="AlphaFoldDB" id="A0A1H9TNP6"/>
<keyword evidence="1" id="KW-0723">Serine/threonine-protein kinase</keyword>
<dbReference type="EMBL" id="FOHB01000002">
    <property type="protein sequence ID" value="SER98624.1"/>
    <property type="molecule type" value="Genomic_DNA"/>
</dbReference>
<dbReference type="InterPro" id="IPR050267">
    <property type="entry name" value="Anti-sigma-factor_SerPK"/>
</dbReference>
<dbReference type="InterPro" id="IPR036890">
    <property type="entry name" value="HATPase_C_sf"/>
</dbReference>